<comment type="subcellular location">
    <subcellularLocation>
        <location evidence="1">Membrane</location>
        <topology evidence="1">Multi-pass membrane protein</topology>
    </subcellularLocation>
</comment>
<proteinExistence type="predicted"/>
<feature type="transmembrane region" description="Helical" evidence="11">
    <location>
        <begin position="63"/>
        <end position="81"/>
    </location>
</feature>
<feature type="non-terminal residue" evidence="12">
    <location>
        <position position="209"/>
    </location>
</feature>
<evidence type="ECO:0000256" key="5">
    <source>
        <dbReference type="ARBA" id="ARBA00023065"/>
    </source>
</evidence>
<dbReference type="GO" id="GO:0034707">
    <property type="term" value="C:chloride channel complex"/>
    <property type="evidence" value="ECO:0007669"/>
    <property type="project" value="UniProtKB-KW"/>
</dbReference>
<keyword evidence="8" id="KW-0868">Chloride</keyword>
<keyword evidence="7" id="KW-0869">Chloride channel</keyword>
<organism evidence="12">
    <name type="scientific">mine drainage metagenome</name>
    <dbReference type="NCBI Taxonomy" id="410659"/>
    <lineage>
        <taxon>unclassified sequences</taxon>
        <taxon>metagenomes</taxon>
        <taxon>ecological metagenomes</taxon>
    </lineage>
</organism>
<dbReference type="EMBL" id="AUZX01013704">
    <property type="protein sequence ID" value="EQD34751.1"/>
    <property type="molecule type" value="Genomic_DNA"/>
</dbReference>
<dbReference type="GO" id="GO:0005254">
    <property type="term" value="F:chloride channel activity"/>
    <property type="evidence" value="ECO:0007669"/>
    <property type="project" value="UniProtKB-KW"/>
</dbReference>
<keyword evidence="4 11" id="KW-1133">Transmembrane helix</keyword>
<feature type="region of interest" description="Disordered" evidence="10">
    <location>
        <begin position="190"/>
        <end position="209"/>
    </location>
</feature>
<dbReference type="InterPro" id="IPR014743">
    <property type="entry name" value="Cl-channel_core"/>
</dbReference>
<keyword evidence="5" id="KW-0406">Ion transport</keyword>
<name>T0YH20_9ZZZZ</name>
<dbReference type="SUPFAM" id="SSF81340">
    <property type="entry name" value="Clc chloride channel"/>
    <property type="match status" value="1"/>
</dbReference>
<evidence type="ECO:0000256" key="2">
    <source>
        <dbReference type="ARBA" id="ARBA00022448"/>
    </source>
</evidence>
<evidence type="ECO:0000256" key="9">
    <source>
        <dbReference type="ARBA" id="ARBA00023303"/>
    </source>
</evidence>
<evidence type="ECO:0000313" key="12">
    <source>
        <dbReference type="EMBL" id="EQD34751.1"/>
    </source>
</evidence>
<gene>
    <name evidence="12" type="ORF">B1A_18566</name>
</gene>
<reference evidence="12" key="2">
    <citation type="journal article" date="2014" name="ISME J.">
        <title>Microbial stratification in low pH oxic and suboxic macroscopic growths along an acid mine drainage.</title>
        <authorList>
            <person name="Mendez-Garcia C."/>
            <person name="Mesa V."/>
            <person name="Sprenger R.R."/>
            <person name="Richter M."/>
            <person name="Diez M.S."/>
            <person name="Solano J."/>
            <person name="Bargiela R."/>
            <person name="Golyshina O.V."/>
            <person name="Manteca A."/>
            <person name="Ramos J.L."/>
            <person name="Gallego J.R."/>
            <person name="Llorente I."/>
            <person name="Martins Dos Santos V.A."/>
            <person name="Jensen O.N."/>
            <person name="Pelaez A.I."/>
            <person name="Sanchez J."/>
            <person name="Ferrer M."/>
        </authorList>
    </citation>
    <scope>NUCLEOTIDE SEQUENCE</scope>
</reference>
<evidence type="ECO:0000256" key="4">
    <source>
        <dbReference type="ARBA" id="ARBA00022989"/>
    </source>
</evidence>
<keyword evidence="2" id="KW-0813">Transport</keyword>
<evidence type="ECO:0000256" key="1">
    <source>
        <dbReference type="ARBA" id="ARBA00004141"/>
    </source>
</evidence>
<dbReference type="PANTHER" id="PTHR43427">
    <property type="entry name" value="CHLORIDE CHANNEL PROTEIN CLC-E"/>
    <property type="match status" value="1"/>
</dbReference>
<evidence type="ECO:0000256" key="10">
    <source>
        <dbReference type="SAM" id="MobiDB-lite"/>
    </source>
</evidence>
<feature type="non-terminal residue" evidence="12">
    <location>
        <position position="1"/>
    </location>
</feature>
<dbReference type="InterPro" id="IPR001807">
    <property type="entry name" value="ClC"/>
</dbReference>
<comment type="caution">
    <text evidence="12">The sequence shown here is derived from an EMBL/GenBank/DDBJ whole genome shotgun (WGS) entry which is preliminary data.</text>
</comment>
<evidence type="ECO:0000256" key="8">
    <source>
        <dbReference type="ARBA" id="ARBA00023214"/>
    </source>
</evidence>
<feature type="transmembrane region" description="Helical" evidence="11">
    <location>
        <begin position="23"/>
        <end position="42"/>
    </location>
</feature>
<feature type="transmembrane region" description="Helical" evidence="11">
    <location>
        <begin position="101"/>
        <end position="123"/>
    </location>
</feature>
<dbReference type="Pfam" id="PF00654">
    <property type="entry name" value="Voltage_CLC"/>
    <property type="match status" value="1"/>
</dbReference>
<sequence length="209" mass="22385">FNAPIAGAVFVLEELVKRFEPRIAIAAIAASAAAIWVQRLILGNRTDFTVQALAAPSFSHEPLYLLLGILAGFAAVFYNRTLLWGLSASDRFAGWPIELRAALVGAAIAAVAGLPPQWSAAAIRSPRERSTGSARWRSPGIYLLRLGMISCSYGAQPPAAVRAFARARRRARPVDRQAVRACAAGHGHRARGIRAGRDGGAVHRDRARS</sequence>
<keyword evidence="9" id="KW-0407">Ion channel</keyword>
<keyword evidence="3 11" id="KW-0812">Transmembrane</keyword>
<keyword evidence="6 11" id="KW-0472">Membrane</keyword>
<evidence type="ECO:0000256" key="11">
    <source>
        <dbReference type="SAM" id="Phobius"/>
    </source>
</evidence>
<reference evidence="12" key="1">
    <citation type="submission" date="2013-08" db="EMBL/GenBank/DDBJ databases">
        <authorList>
            <person name="Mendez C."/>
            <person name="Richter M."/>
            <person name="Ferrer M."/>
            <person name="Sanchez J."/>
        </authorList>
    </citation>
    <scope>NUCLEOTIDE SEQUENCE</scope>
</reference>
<feature type="compositionally biased region" description="Basic and acidic residues" evidence="10">
    <location>
        <begin position="195"/>
        <end position="209"/>
    </location>
</feature>
<protein>
    <submittedName>
        <fullName evidence="12">Chloride channel, voltage gated</fullName>
    </submittedName>
</protein>
<dbReference type="PANTHER" id="PTHR43427:SF6">
    <property type="entry name" value="CHLORIDE CHANNEL PROTEIN CLC-E"/>
    <property type="match status" value="1"/>
</dbReference>
<dbReference type="AlphaFoldDB" id="T0YH20"/>
<evidence type="ECO:0000256" key="6">
    <source>
        <dbReference type="ARBA" id="ARBA00023136"/>
    </source>
</evidence>
<evidence type="ECO:0000256" key="3">
    <source>
        <dbReference type="ARBA" id="ARBA00022692"/>
    </source>
</evidence>
<evidence type="ECO:0000256" key="7">
    <source>
        <dbReference type="ARBA" id="ARBA00023173"/>
    </source>
</evidence>
<dbReference type="Gene3D" id="1.10.3080.10">
    <property type="entry name" value="Clc chloride channel"/>
    <property type="match status" value="1"/>
</dbReference>
<dbReference type="InterPro" id="IPR050368">
    <property type="entry name" value="ClC-type_chloride_channel"/>
</dbReference>
<accession>T0YH20</accession>